<dbReference type="PANTHER" id="PTHR36696">
    <property type="entry name" value="AGAP012002-PA"/>
    <property type="match status" value="1"/>
</dbReference>
<keyword evidence="2" id="KW-1185">Reference proteome</keyword>
<dbReference type="Proteomes" id="UP000095280">
    <property type="component" value="Unplaced"/>
</dbReference>
<feature type="region of interest" description="Disordered" evidence="1">
    <location>
        <begin position="250"/>
        <end position="269"/>
    </location>
</feature>
<organism evidence="2 3">
    <name type="scientific">Macrostomum lignano</name>
    <dbReference type="NCBI Taxonomy" id="282301"/>
    <lineage>
        <taxon>Eukaryota</taxon>
        <taxon>Metazoa</taxon>
        <taxon>Spiralia</taxon>
        <taxon>Lophotrochozoa</taxon>
        <taxon>Platyhelminthes</taxon>
        <taxon>Rhabditophora</taxon>
        <taxon>Macrostomorpha</taxon>
        <taxon>Macrostomida</taxon>
        <taxon>Macrostomidae</taxon>
        <taxon>Macrostomum</taxon>
    </lineage>
</organism>
<proteinExistence type="predicted"/>
<feature type="compositionally biased region" description="Polar residues" evidence="1">
    <location>
        <begin position="102"/>
        <end position="111"/>
    </location>
</feature>
<name>A0A1I8IQ80_9PLAT</name>
<dbReference type="PANTHER" id="PTHR36696:SF1">
    <property type="entry name" value="EF-HAND DOMAIN-CONTAINING PROTEIN"/>
    <property type="match status" value="1"/>
</dbReference>
<feature type="region of interest" description="Disordered" evidence="1">
    <location>
        <begin position="322"/>
        <end position="356"/>
    </location>
</feature>
<feature type="region of interest" description="Disordered" evidence="1">
    <location>
        <begin position="96"/>
        <end position="230"/>
    </location>
</feature>
<feature type="compositionally biased region" description="Low complexity" evidence="1">
    <location>
        <begin position="215"/>
        <end position="228"/>
    </location>
</feature>
<reference evidence="3" key="1">
    <citation type="submission" date="2016-11" db="UniProtKB">
        <authorList>
            <consortium name="WormBaseParasite"/>
        </authorList>
    </citation>
    <scope>IDENTIFICATION</scope>
</reference>
<sequence length="591" mass="65898">SSAVDARHLRCLGSRGQQFRLLWPDSPVAREKVRVKVSTKMTTSSRWHAEHERLVVYVEQHRADFIEDDEVDDEDEFDEQEEPVQKMEIVREWLTAIPETPAGSNSSTRNASGKGKGDRRRLQTASYARTRDSEKSSSGNSASLETLRAKSRSPLYQRVTSAKPIQSRQQQDAAVRKPDLTAAATPDRDKTTIKRRLVAQVPQSAVLPKRDSVNEPEQQEQAAAEPAQDSVWQQIDFSMLRQIGQRRPKTAFEAAANTEHKAAGEEAAAATARSFEASAAATQPLTANGCYNSSEKRQLLQSGPAEPETAVGYFVERERAKTARQSRAAGKNGTVGRESLSQSLLSSEQQEPVVGVENSLTNSTARAQHVFQLQPAPGQNSAHKGRGVAGNLATASTADKKPVSYGYNWLQEFNKMSMTEAEIERRVKNGGKLRNSASQTTRFELPFDLKDLEEMDPKDYLRQYTVVSSRRLYLYQKVFQKYRNPSLNAVEVKDLSKCISDIIVGGISEEKLEEMLHLTSMLDAGQLDSKLFYAFCAVVERQTTGKKMPDDPSELMECHKQRLESADFIGLSYKFKGISLSEEMARLLKAL</sequence>
<dbReference type="WBParaSite" id="maker-uti_cns_0014654-snap-gene-0.3-mRNA-1">
    <property type="protein sequence ID" value="maker-uti_cns_0014654-snap-gene-0.3-mRNA-1"/>
    <property type="gene ID" value="maker-uti_cns_0014654-snap-gene-0.3"/>
</dbReference>
<feature type="compositionally biased region" description="Low complexity" evidence="1">
    <location>
        <begin position="338"/>
        <end position="351"/>
    </location>
</feature>
<dbReference type="AlphaFoldDB" id="A0A1I8IQ80"/>
<accession>A0A1I8IQ80</accession>
<protein>
    <submittedName>
        <fullName evidence="3">EF-hand domain-containing protein</fullName>
    </submittedName>
</protein>
<evidence type="ECO:0000256" key="1">
    <source>
        <dbReference type="SAM" id="MobiDB-lite"/>
    </source>
</evidence>
<evidence type="ECO:0000313" key="2">
    <source>
        <dbReference type="Proteomes" id="UP000095280"/>
    </source>
</evidence>
<feature type="compositionally biased region" description="Polar residues" evidence="1">
    <location>
        <begin position="158"/>
        <end position="172"/>
    </location>
</feature>
<evidence type="ECO:0000313" key="3">
    <source>
        <dbReference type="WBParaSite" id="maker-uti_cns_0014654-snap-gene-0.3-mRNA-1"/>
    </source>
</evidence>